<keyword evidence="1" id="KW-1133">Transmembrane helix</keyword>
<evidence type="ECO:0000256" key="1">
    <source>
        <dbReference type="SAM" id="Phobius"/>
    </source>
</evidence>
<keyword evidence="1" id="KW-0472">Membrane</keyword>
<reference evidence="2" key="2">
    <citation type="journal article" date="2021" name="Genome Biol. Evol.">
        <title>Developing a high-quality reference genome for a parasitic bivalve with doubly uniparental inheritance (Bivalvia: Unionida).</title>
        <authorList>
            <person name="Smith C.H."/>
        </authorList>
    </citation>
    <scope>NUCLEOTIDE SEQUENCE</scope>
    <source>
        <strain evidence="2">CHS0354</strain>
        <tissue evidence="2">Mantle</tissue>
    </source>
</reference>
<reference evidence="2" key="1">
    <citation type="journal article" date="2021" name="Genome Biol. Evol.">
        <title>A High-Quality Reference Genome for a Parasitic Bivalve with Doubly Uniparental Inheritance (Bivalvia: Unionida).</title>
        <authorList>
            <person name="Smith C.H."/>
        </authorList>
    </citation>
    <scope>NUCLEOTIDE SEQUENCE</scope>
    <source>
        <strain evidence="2">CHS0354</strain>
    </source>
</reference>
<keyword evidence="3" id="KW-1185">Reference proteome</keyword>
<evidence type="ECO:0000313" key="2">
    <source>
        <dbReference type="EMBL" id="KAK3594183.1"/>
    </source>
</evidence>
<feature type="transmembrane region" description="Helical" evidence="1">
    <location>
        <begin position="80"/>
        <end position="101"/>
    </location>
</feature>
<dbReference type="AlphaFoldDB" id="A0AAE0SM01"/>
<dbReference type="Proteomes" id="UP001195483">
    <property type="component" value="Unassembled WGS sequence"/>
</dbReference>
<sequence>METINSTRHSDSASNFIQKENMFSTPWMHVKRRKRHRSLSGMRWSFYRFSMLSKTIDFYTKSTDVSLINLDLVINLEDHFFFRRLGLLLCSFIAAFTLTFIP</sequence>
<gene>
    <name evidence="2" type="ORF">CHS0354_026191</name>
</gene>
<comment type="caution">
    <text evidence="2">The sequence shown here is derived from an EMBL/GenBank/DDBJ whole genome shotgun (WGS) entry which is preliminary data.</text>
</comment>
<reference evidence="2" key="3">
    <citation type="submission" date="2023-05" db="EMBL/GenBank/DDBJ databases">
        <authorList>
            <person name="Smith C.H."/>
        </authorList>
    </citation>
    <scope>NUCLEOTIDE SEQUENCE</scope>
    <source>
        <strain evidence="2">CHS0354</strain>
        <tissue evidence="2">Mantle</tissue>
    </source>
</reference>
<organism evidence="2 3">
    <name type="scientific">Potamilus streckersoni</name>
    <dbReference type="NCBI Taxonomy" id="2493646"/>
    <lineage>
        <taxon>Eukaryota</taxon>
        <taxon>Metazoa</taxon>
        <taxon>Spiralia</taxon>
        <taxon>Lophotrochozoa</taxon>
        <taxon>Mollusca</taxon>
        <taxon>Bivalvia</taxon>
        <taxon>Autobranchia</taxon>
        <taxon>Heteroconchia</taxon>
        <taxon>Palaeoheterodonta</taxon>
        <taxon>Unionida</taxon>
        <taxon>Unionoidea</taxon>
        <taxon>Unionidae</taxon>
        <taxon>Ambleminae</taxon>
        <taxon>Lampsilini</taxon>
        <taxon>Potamilus</taxon>
    </lineage>
</organism>
<protein>
    <submittedName>
        <fullName evidence="2">Uncharacterized protein</fullName>
    </submittedName>
</protein>
<name>A0AAE0SM01_9BIVA</name>
<evidence type="ECO:0000313" key="3">
    <source>
        <dbReference type="Proteomes" id="UP001195483"/>
    </source>
</evidence>
<dbReference type="EMBL" id="JAEAOA010001564">
    <property type="protein sequence ID" value="KAK3594183.1"/>
    <property type="molecule type" value="Genomic_DNA"/>
</dbReference>
<keyword evidence="1" id="KW-0812">Transmembrane</keyword>
<accession>A0AAE0SM01</accession>
<proteinExistence type="predicted"/>